<dbReference type="AlphaFoldDB" id="A0AA40A7H0"/>
<dbReference type="EMBL" id="JAUKUA010000005">
    <property type="protein sequence ID" value="KAK0710605.1"/>
    <property type="molecule type" value="Genomic_DNA"/>
</dbReference>
<dbReference type="InterPro" id="IPR010730">
    <property type="entry name" value="HET"/>
</dbReference>
<dbReference type="PANTHER" id="PTHR33112:SF12">
    <property type="entry name" value="HETEROKARYON INCOMPATIBILITY DOMAIN-CONTAINING PROTEIN"/>
    <property type="match status" value="1"/>
</dbReference>
<dbReference type="PANTHER" id="PTHR33112">
    <property type="entry name" value="DOMAIN PROTEIN, PUTATIVE-RELATED"/>
    <property type="match status" value="1"/>
</dbReference>
<feature type="domain" description="Heterokaryon incompatibility" evidence="1">
    <location>
        <begin position="241"/>
        <end position="389"/>
    </location>
</feature>
<name>A0AA40A7H0_9PEZI</name>
<protein>
    <submittedName>
        <fullName evidence="2">Heterokaryon incompatibility protein-domain-containing protein</fullName>
    </submittedName>
</protein>
<gene>
    <name evidence="2" type="ORF">B0H67DRAFT_583068</name>
</gene>
<evidence type="ECO:0000313" key="2">
    <source>
        <dbReference type="EMBL" id="KAK0710605.1"/>
    </source>
</evidence>
<keyword evidence="3" id="KW-1185">Reference proteome</keyword>
<dbReference type="Proteomes" id="UP001172102">
    <property type="component" value="Unassembled WGS sequence"/>
</dbReference>
<comment type="caution">
    <text evidence="2">The sequence shown here is derived from an EMBL/GenBank/DDBJ whole genome shotgun (WGS) entry which is preliminary data.</text>
</comment>
<accession>A0AA40A7H0</accession>
<sequence>MSFGPRLLPNPEGGLDPDEGVRNARAWYRSVDLPPEDKSLHLCSRHRILALTWKQFEAWPIDQDLPPHASFGTLLEIKAKSQYCSFCRLICQAVGEANPYESDTDVGGVNPYEPDTDVVGCWIRDGELAASSPTTTSLRMRVVPHQIGAQEERLPFQPFDVVPFDSGHGSSPTLFFGRQINKSQIDISLMKNWIHQCSHWHGADCRPSRQNWKTTDDKVPFIRLLDLTENCLVETSSPGSFVCLSYVWGRAPVFKTLRGNVGQMKKPGSLVSHQNSFPRSIRDAISVTRILGERFLWVDSICIVQDDDGDKEKQISVMDQVYQAASMTLVIAGGDSASSGIGGLEDGSRCAKQNTAGYSHDLTLVQLLPNCNQAIERTVWNSRGWTYQERLLSNRCLFFINDTVYFQCHRATWGEDYGAEDQRVAICAPMMDIKLSLSLDPSKILLGARYRIRTHRTAYFPEYCRLVEEYTSRDMTFDTDRILGFGAVLNIFRGVYGLSFIYGLPEEMLHESLLWQPAKKMKRVLGGKKANWPMFPSWSWAGWIGTIGYNSFHDFNGLPPLTERWRRTRPISEITLHSILTQAESSRPVRVREAGQLPFGWRAAEFPGEGTVYVQDSQPDVFHSAPPVTNINPQSFPPYGIGIRTKIGQFWLIVEDRSGKPEPLGRPFYRFGISTSTSPSSGNGPWLGSIRLPGSWRRKYRDDFSSPFWFIVLSEAYGFGPDELDHMAAGKLEPYSVLNVMLVEKLQPSTRQNQLVVERLGVGRMMKNAWNTMTEAAEILIV</sequence>
<evidence type="ECO:0000313" key="3">
    <source>
        <dbReference type="Proteomes" id="UP001172102"/>
    </source>
</evidence>
<reference evidence="2" key="1">
    <citation type="submission" date="2023-06" db="EMBL/GenBank/DDBJ databases">
        <title>Genome-scale phylogeny and comparative genomics of the fungal order Sordariales.</title>
        <authorList>
            <consortium name="Lawrence Berkeley National Laboratory"/>
            <person name="Hensen N."/>
            <person name="Bonometti L."/>
            <person name="Westerberg I."/>
            <person name="Brannstrom I.O."/>
            <person name="Guillou S."/>
            <person name="Cros-Aarteil S."/>
            <person name="Calhoun S."/>
            <person name="Haridas S."/>
            <person name="Kuo A."/>
            <person name="Mondo S."/>
            <person name="Pangilinan J."/>
            <person name="Riley R."/>
            <person name="Labutti K."/>
            <person name="Andreopoulos B."/>
            <person name="Lipzen A."/>
            <person name="Chen C."/>
            <person name="Yanf M."/>
            <person name="Daum C."/>
            <person name="Ng V."/>
            <person name="Clum A."/>
            <person name="Steindorff A."/>
            <person name="Ohm R."/>
            <person name="Martin F."/>
            <person name="Silar P."/>
            <person name="Natvig D."/>
            <person name="Lalanne C."/>
            <person name="Gautier V."/>
            <person name="Ament-Velasquez S.L."/>
            <person name="Kruys A."/>
            <person name="Hutchinson M.I."/>
            <person name="Powell A.J."/>
            <person name="Barry K."/>
            <person name="Miller A.N."/>
            <person name="Grigoriev I.V."/>
            <person name="Debuchy R."/>
            <person name="Gladieux P."/>
            <person name="Thoren M.H."/>
            <person name="Johannesson H."/>
        </authorList>
    </citation>
    <scope>NUCLEOTIDE SEQUENCE</scope>
    <source>
        <strain evidence="2">SMH4607-1</strain>
    </source>
</reference>
<evidence type="ECO:0000259" key="1">
    <source>
        <dbReference type="Pfam" id="PF06985"/>
    </source>
</evidence>
<organism evidence="2 3">
    <name type="scientific">Lasiosphaeris hirsuta</name>
    <dbReference type="NCBI Taxonomy" id="260670"/>
    <lineage>
        <taxon>Eukaryota</taxon>
        <taxon>Fungi</taxon>
        <taxon>Dikarya</taxon>
        <taxon>Ascomycota</taxon>
        <taxon>Pezizomycotina</taxon>
        <taxon>Sordariomycetes</taxon>
        <taxon>Sordariomycetidae</taxon>
        <taxon>Sordariales</taxon>
        <taxon>Lasiosphaeriaceae</taxon>
        <taxon>Lasiosphaeris</taxon>
    </lineage>
</organism>
<dbReference type="Pfam" id="PF06985">
    <property type="entry name" value="HET"/>
    <property type="match status" value="1"/>
</dbReference>
<proteinExistence type="predicted"/>